<dbReference type="Proteomes" id="UP000230066">
    <property type="component" value="Unassembled WGS sequence"/>
</dbReference>
<dbReference type="AlphaFoldDB" id="A0A4E0QWB5"/>
<dbReference type="SUPFAM" id="SSF47923">
    <property type="entry name" value="Ypt/Rab-GAP domain of gyp1p"/>
    <property type="match status" value="1"/>
</dbReference>
<dbReference type="Pfam" id="PF00566">
    <property type="entry name" value="RabGAP-TBC"/>
    <property type="match status" value="1"/>
</dbReference>
<reference evidence="5" key="1">
    <citation type="submission" date="2019-03" db="EMBL/GenBank/DDBJ databases">
        <title>Improved annotation for the trematode Fasciola hepatica.</title>
        <authorList>
            <person name="Choi Y.-J."/>
            <person name="Martin J."/>
            <person name="Mitreva M."/>
        </authorList>
    </citation>
    <scope>NUCLEOTIDE SEQUENCE [LARGE SCALE GENOMIC DNA]</scope>
</reference>
<name>A0A4E0QWB5_FASHE</name>
<accession>A0A4E0QWB5</accession>
<sequence>MFHQIQKDLTRMTLLYRHPDMLAMFERILFIWSMRHPGSGYVQGINDLLIPFFVVFLSEYIRVVLWFWLVPRGITQTEVNINGVVNIKQTAKNVIRGSHVYEEKKFEFRCVTDHGNWHCLQPSVRHILWIHSISLTFPTKPNPLSRVSSSFAMPCSKRLCLHLDRYSHAQHMRPSNASVRSGVGVSGSEIATRPEKLSKCSQVTVRFPQPLLRKSYSLPSLGVGNPTKVRGRKRMAGALHRVD</sequence>
<comment type="caution">
    <text evidence="5">The sequence shown here is derived from an EMBL/GenBank/DDBJ whole genome shotgun (WGS) entry which is preliminary data.</text>
</comment>
<evidence type="ECO:0000256" key="1">
    <source>
        <dbReference type="ARBA" id="ARBA00022468"/>
    </source>
</evidence>
<keyword evidence="1" id="KW-0343">GTPase activation</keyword>
<evidence type="ECO:0000259" key="4">
    <source>
        <dbReference type="Pfam" id="PF00566"/>
    </source>
</evidence>
<evidence type="ECO:0000256" key="2">
    <source>
        <dbReference type="SAM" id="MobiDB-lite"/>
    </source>
</evidence>
<organism evidence="5 6">
    <name type="scientific">Fasciola hepatica</name>
    <name type="common">Liver fluke</name>
    <dbReference type="NCBI Taxonomy" id="6192"/>
    <lineage>
        <taxon>Eukaryota</taxon>
        <taxon>Metazoa</taxon>
        <taxon>Spiralia</taxon>
        <taxon>Lophotrochozoa</taxon>
        <taxon>Platyhelminthes</taxon>
        <taxon>Trematoda</taxon>
        <taxon>Digenea</taxon>
        <taxon>Plagiorchiida</taxon>
        <taxon>Echinostomata</taxon>
        <taxon>Echinostomatoidea</taxon>
        <taxon>Fasciolidae</taxon>
        <taxon>Fasciola</taxon>
    </lineage>
</organism>
<dbReference type="GO" id="GO:0005096">
    <property type="term" value="F:GTPase activator activity"/>
    <property type="evidence" value="ECO:0007669"/>
    <property type="project" value="UniProtKB-KW"/>
</dbReference>
<keyword evidence="3" id="KW-1133">Transmembrane helix</keyword>
<proteinExistence type="predicted"/>
<protein>
    <submittedName>
        <fullName evidence="5">TBC1 domain family member 22A</fullName>
    </submittedName>
</protein>
<dbReference type="InterPro" id="IPR000195">
    <property type="entry name" value="Rab-GAP-TBC_dom"/>
</dbReference>
<dbReference type="Gene3D" id="1.10.8.270">
    <property type="entry name" value="putative rabgap domain of human tbc1 domain family member 14 like domains"/>
    <property type="match status" value="1"/>
</dbReference>
<keyword evidence="6" id="KW-1185">Reference proteome</keyword>
<feature type="domain" description="Rab-GAP TBC" evidence="4">
    <location>
        <begin position="2"/>
        <end position="68"/>
    </location>
</feature>
<keyword evidence="3" id="KW-0812">Transmembrane</keyword>
<keyword evidence="3" id="KW-0472">Membrane</keyword>
<dbReference type="EMBL" id="JXXN02008695">
    <property type="protein sequence ID" value="THD18764.1"/>
    <property type="molecule type" value="Genomic_DNA"/>
</dbReference>
<gene>
    <name evidence="5" type="ORF">D915_010621</name>
</gene>
<evidence type="ECO:0000256" key="3">
    <source>
        <dbReference type="SAM" id="Phobius"/>
    </source>
</evidence>
<dbReference type="InterPro" id="IPR035969">
    <property type="entry name" value="Rab-GAP_TBC_sf"/>
</dbReference>
<dbReference type="PANTHER" id="PTHR22957:SF26">
    <property type="entry name" value="LD44506P"/>
    <property type="match status" value="1"/>
</dbReference>
<dbReference type="PANTHER" id="PTHR22957">
    <property type="entry name" value="TBC1 DOMAIN FAMILY MEMBER GTPASE-ACTIVATING PROTEIN"/>
    <property type="match status" value="1"/>
</dbReference>
<evidence type="ECO:0000313" key="6">
    <source>
        <dbReference type="Proteomes" id="UP000230066"/>
    </source>
</evidence>
<feature type="transmembrane region" description="Helical" evidence="3">
    <location>
        <begin position="50"/>
        <end position="70"/>
    </location>
</feature>
<evidence type="ECO:0000313" key="5">
    <source>
        <dbReference type="EMBL" id="THD18764.1"/>
    </source>
</evidence>
<feature type="region of interest" description="Disordered" evidence="2">
    <location>
        <begin position="223"/>
        <end position="243"/>
    </location>
</feature>